<keyword evidence="8 11" id="KW-0822">Tryptophan biosynthesis</keyword>
<name>A0A6A9QQ56_SULME</name>
<dbReference type="EMBL" id="WGGD01000005">
    <property type="protein sequence ID" value="MUN27943.1"/>
    <property type="molecule type" value="Genomic_DNA"/>
</dbReference>
<protein>
    <recommendedName>
        <fullName evidence="5 11">Indole-3-glycerol phosphate synthase</fullName>
        <shortName evidence="11">IGPS</shortName>
        <ecNumber evidence="4 11">4.1.1.48</ecNumber>
    </recommendedName>
</protein>
<evidence type="ECO:0000259" key="12">
    <source>
        <dbReference type="Pfam" id="PF00218"/>
    </source>
</evidence>
<evidence type="ECO:0000256" key="5">
    <source>
        <dbReference type="ARBA" id="ARBA00018080"/>
    </source>
</evidence>
<dbReference type="InterPro" id="IPR011060">
    <property type="entry name" value="RibuloseP-bd_barrel"/>
</dbReference>
<dbReference type="GO" id="GO:0004425">
    <property type="term" value="F:indole-3-glycerol-phosphate synthase activity"/>
    <property type="evidence" value="ECO:0007669"/>
    <property type="project" value="UniProtKB-UniRule"/>
</dbReference>
<evidence type="ECO:0000256" key="11">
    <source>
        <dbReference type="HAMAP-Rule" id="MF_00134"/>
    </source>
</evidence>
<dbReference type="InterPro" id="IPR001468">
    <property type="entry name" value="Indole-3-GlycerolPSynthase_CS"/>
</dbReference>
<keyword evidence="9 11" id="KW-0057">Aromatic amino acid biosynthesis</keyword>
<evidence type="ECO:0000256" key="10">
    <source>
        <dbReference type="ARBA" id="ARBA00023239"/>
    </source>
</evidence>
<dbReference type="Proteomes" id="UP000470772">
    <property type="component" value="Unassembled WGS sequence"/>
</dbReference>
<dbReference type="SUPFAM" id="SSF51366">
    <property type="entry name" value="Ribulose-phoshate binding barrel"/>
    <property type="match status" value="1"/>
</dbReference>
<dbReference type="Gene3D" id="3.20.20.70">
    <property type="entry name" value="Aldolase class I"/>
    <property type="match status" value="1"/>
</dbReference>
<comment type="catalytic activity">
    <reaction evidence="1 11">
        <text>1-(2-carboxyphenylamino)-1-deoxy-D-ribulose 5-phosphate + H(+) = (1S,2R)-1-C-(indol-3-yl)glycerol 3-phosphate + CO2 + H2O</text>
        <dbReference type="Rhea" id="RHEA:23476"/>
        <dbReference type="ChEBI" id="CHEBI:15377"/>
        <dbReference type="ChEBI" id="CHEBI:15378"/>
        <dbReference type="ChEBI" id="CHEBI:16526"/>
        <dbReference type="ChEBI" id="CHEBI:58613"/>
        <dbReference type="ChEBI" id="CHEBI:58866"/>
        <dbReference type="EC" id="4.1.1.48"/>
    </reaction>
</comment>
<dbReference type="AlphaFoldDB" id="A0A6A9QQ56"/>
<dbReference type="GO" id="GO:0000162">
    <property type="term" value="P:L-tryptophan biosynthetic process"/>
    <property type="evidence" value="ECO:0007669"/>
    <property type="project" value="UniProtKB-UniRule"/>
</dbReference>
<keyword evidence="14" id="KW-1185">Reference proteome</keyword>
<dbReference type="PROSITE" id="PS00614">
    <property type="entry name" value="IGPS"/>
    <property type="match status" value="1"/>
</dbReference>
<accession>A0A6A9QQ56</accession>
<sequence length="247" mass="28002">MPRYLEGWLKDVVEYSLRREYISAERIRPIYNGIGRINQFKESGINPVIAEFKRTSPSGFSVDRDPIGYAKFMRNYAVALSVLTEEKFFNGSYTLLKSISSSVDIPVLMKDFVVTETQIDTGYNLGADLILLIVRILTERELEGLIEYVRSYKLEPLVEVHSKDDLEIALRCGASLVGFNARNLFTLEMDVDLQKELISTSPKDIVKVAESGIESRDQLMELKKIGADAFLIGSSLMKDPEKIKEFI</sequence>
<gene>
    <name evidence="11 13" type="primary">trpC</name>
    <name evidence="13" type="ORF">GC250_00325</name>
</gene>
<evidence type="ECO:0000256" key="1">
    <source>
        <dbReference type="ARBA" id="ARBA00001633"/>
    </source>
</evidence>
<dbReference type="InterPro" id="IPR045186">
    <property type="entry name" value="Indole-3-glycerol_P_synth"/>
</dbReference>
<keyword evidence="10 11" id="KW-0456">Lyase</keyword>
<dbReference type="EC" id="4.1.1.48" evidence="4 11"/>
<dbReference type="UniPathway" id="UPA00035">
    <property type="reaction ID" value="UER00043"/>
</dbReference>
<evidence type="ECO:0000256" key="8">
    <source>
        <dbReference type="ARBA" id="ARBA00022822"/>
    </source>
</evidence>
<dbReference type="OrthoDB" id="15223at2157"/>
<evidence type="ECO:0000256" key="9">
    <source>
        <dbReference type="ARBA" id="ARBA00023141"/>
    </source>
</evidence>
<dbReference type="PANTHER" id="PTHR22854:SF2">
    <property type="entry name" value="INDOLE-3-GLYCEROL-PHOSPHATE SYNTHASE"/>
    <property type="match status" value="1"/>
</dbReference>
<dbReference type="InterPro" id="IPR013785">
    <property type="entry name" value="Aldolase_TIM"/>
</dbReference>
<dbReference type="Pfam" id="PF00218">
    <property type="entry name" value="IGPS"/>
    <property type="match status" value="1"/>
</dbReference>
<feature type="domain" description="Indole-3-glycerol phosphate synthase" evidence="12">
    <location>
        <begin position="3"/>
        <end position="242"/>
    </location>
</feature>
<dbReference type="CDD" id="cd00331">
    <property type="entry name" value="IGPS"/>
    <property type="match status" value="1"/>
</dbReference>
<evidence type="ECO:0000256" key="7">
    <source>
        <dbReference type="ARBA" id="ARBA00022793"/>
    </source>
</evidence>
<comment type="pathway">
    <text evidence="2 11">Amino-acid biosynthesis; L-tryptophan biosynthesis; L-tryptophan from chorismate: step 4/5.</text>
</comment>
<dbReference type="NCBIfam" id="NF001374">
    <property type="entry name" value="PRK00278.2-1"/>
    <property type="match status" value="1"/>
</dbReference>
<keyword evidence="7 11" id="KW-0210">Decarboxylase</keyword>
<comment type="caution">
    <text evidence="13">The sequence shown here is derived from an EMBL/GenBank/DDBJ whole genome shotgun (WGS) entry which is preliminary data.</text>
</comment>
<dbReference type="RefSeq" id="WP_054837825.1">
    <property type="nucleotide sequence ID" value="NZ_BBBY01000002.1"/>
</dbReference>
<evidence type="ECO:0000313" key="14">
    <source>
        <dbReference type="Proteomes" id="UP000470772"/>
    </source>
</evidence>
<evidence type="ECO:0000313" key="13">
    <source>
        <dbReference type="EMBL" id="MUN27943.1"/>
    </source>
</evidence>
<reference evidence="13 14" key="1">
    <citation type="submission" date="2019-10" db="EMBL/GenBank/DDBJ databases">
        <title>Sequencing and Assembly of Multiple Reported Metal-Biooxidizing Members of the Extremely Thermoacidophilic Archaeal Family Sulfolobaceae.</title>
        <authorList>
            <person name="Counts J.A."/>
            <person name="Kelly R.M."/>
        </authorList>
    </citation>
    <scope>NUCLEOTIDE SEQUENCE [LARGE SCALE GENOMIC DNA]</scope>
    <source>
        <strain evidence="13 14">DSM 6482</strain>
    </source>
</reference>
<dbReference type="HAMAP" id="MF_00134_A">
    <property type="entry name" value="IGPS_A"/>
    <property type="match status" value="1"/>
</dbReference>
<evidence type="ECO:0000256" key="4">
    <source>
        <dbReference type="ARBA" id="ARBA00012362"/>
    </source>
</evidence>
<evidence type="ECO:0000256" key="3">
    <source>
        <dbReference type="ARBA" id="ARBA00008737"/>
    </source>
</evidence>
<dbReference type="PANTHER" id="PTHR22854">
    <property type="entry name" value="TRYPTOPHAN BIOSYNTHESIS PROTEIN"/>
    <property type="match status" value="1"/>
</dbReference>
<evidence type="ECO:0000256" key="6">
    <source>
        <dbReference type="ARBA" id="ARBA00022605"/>
    </source>
</evidence>
<dbReference type="GO" id="GO:0004640">
    <property type="term" value="F:phosphoribosylanthranilate isomerase activity"/>
    <property type="evidence" value="ECO:0007669"/>
    <property type="project" value="TreeGrafter"/>
</dbReference>
<evidence type="ECO:0000256" key="2">
    <source>
        <dbReference type="ARBA" id="ARBA00004696"/>
    </source>
</evidence>
<organism evidence="13 14">
    <name type="scientific">Sulfuracidifex metallicus DSM 6482 = JCM 9184</name>
    <dbReference type="NCBI Taxonomy" id="523847"/>
    <lineage>
        <taxon>Archaea</taxon>
        <taxon>Thermoproteota</taxon>
        <taxon>Thermoprotei</taxon>
        <taxon>Sulfolobales</taxon>
        <taxon>Sulfolobaceae</taxon>
        <taxon>Sulfuracidifex</taxon>
    </lineage>
</organism>
<dbReference type="InterPro" id="IPR013798">
    <property type="entry name" value="Indole-3-glycerol_P_synth_dom"/>
</dbReference>
<keyword evidence="6 11" id="KW-0028">Amino-acid biosynthesis</keyword>
<comment type="similarity">
    <text evidence="3 11">Belongs to the TrpC family.</text>
</comment>
<proteinExistence type="inferred from homology"/>